<dbReference type="SMART" id="SM00308">
    <property type="entry name" value="LH2"/>
    <property type="match status" value="1"/>
</dbReference>
<evidence type="ECO:0000313" key="22">
    <source>
        <dbReference type="Proteomes" id="UP000315295"/>
    </source>
</evidence>
<keyword evidence="6 17" id="KW-0444">Lipid biosynthesis</keyword>
<dbReference type="Pfam" id="PF01477">
    <property type="entry name" value="PLAT"/>
    <property type="match status" value="1"/>
</dbReference>
<evidence type="ECO:0000313" key="21">
    <source>
        <dbReference type="EMBL" id="TQD79793.1"/>
    </source>
</evidence>
<dbReference type="GO" id="GO:0005506">
    <property type="term" value="F:iron ion binding"/>
    <property type="evidence" value="ECO:0007669"/>
    <property type="project" value="UniProtKB-ARBA"/>
</dbReference>
<evidence type="ECO:0000256" key="18">
    <source>
        <dbReference type="SAM" id="SignalP"/>
    </source>
</evidence>
<evidence type="ECO:0000259" key="19">
    <source>
        <dbReference type="PROSITE" id="PS50095"/>
    </source>
</evidence>
<dbReference type="Gene3D" id="1.20.245.10">
    <property type="entry name" value="Lipoxygenase-1, Domain 5"/>
    <property type="match status" value="1"/>
</dbReference>
<keyword evidence="14 17" id="KW-0275">Fatty acid biosynthesis</keyword>
<dbReference type="InterPro" id="IPR042057">
    <property type="entry name" value="Lipoxy_PLAT/LH2"/>
</dbReference>
<comment type="subunit">
    <text evidence="4">Monomer.</text>
</comment>
<dbReference type="EMBL" id="VIEB01000840">
    <property type="protein sequence ID" value="TQD79793.1"/>
    <property type="molecule type" value="Genomic_DNA"/>
</dbReference>
<dbReference type="InterPro" id="IPR027433">
    <property type="entry name" value="Lipoxygenase_dom_3"/>
</dbReference>
<evidence type="ECO:0000256" key="6">
    <source>
        <dbReference type="ARBA" id="ARBA00022516"/>
    </source>
</evidence>
<keyword evidence="10 16" id="KW-0223">Dioxygenase</keyword>
<evidence type="ECO:0000256" key="11">
    <source>
        <dbReference type="ARBA" id="ARBA00023002"/>
    </source>
</evidence>
<dbReference type="PROSITE" id="PS50095">
    <property type="entry name" value="PLAT"/>
    <property type="match status" value="1"/>
</dbReference>
<evidence type="ECO:0000256" key="12">
    <source>
        <dbReference type="ARBA" id="ARBA00023004"/>
    </source>
</evidence>
<dbReference type="InterPro" id="IPR036226">
    <property type="entry name" value="LipOase_C_sf"/>
</dbReference>
<keyword evidence="22" id="KW-1185">Reference proteome</keyword>
<evidence type="ECO:0000256" key="8">
    <source>
        <dbReference type="ARBA" id="ARBA00022767"/>
    </source>
</evidence>
<evidence type="ECO:0000256" key="3">
    <source>
        <dbReference type="ARBA" id="ARBA00009419"/>
    </source>
</evidence>
<feature type="chain" id="PRO_5021837848" description="Lipoxygenase" evidence="18">
    <location>
        <begin position="21"/>
        <end position="928"/>
    </location>
</feature>
<evidence type="ECO:0000256" key="2">
    <source>
        <dbReference type="ARBA" id="ARBA00004496"/>
    </source>
</evidence>
<dbReference type="InterPro" id="IPR013819">
    <property type="entry name" value="LipOase_C"/>
</dbReference>
<dbReference type="GO" id="GO:0016702">
    <property type="term" value="F:oxidoreductase activity, acting on single donors with incorporation of molecular oxygen, incorporation of two atoms of oxygen"/>
    <property type="evidence" value="ECO:0007669"/>
    <property type="project" value="InterPro"/>
</dbReference>
<evidence type="ECO:0000256" key="14">
    <source>
        <dbReference type="ARBA" id="ARBA00023160"/>
    </source>
</evidence>
<dbReference type="UniPathway" id="UPA00382"/>
<comment type="similarity">
    <text evidence="3 16">Belongs to the lipoxygenase family.</text>
</comment>
<dbReference type="Proteomes" id="UP000315295">
    <property type="component" value="Unassembled WGS sequence"/>
</dbReference>
<dbReference type="PANTHER" id="PTHR11771">
    <property type="entry name" value="LIPOXYGENASE"/>
    <property type="match status" value="1"/>
</dbReference>
<comment type="caution">
    <text evidence="21">The sequence shown here is derived from an EMBL/GenBank/DDBJ whole genome shotgun (WGS) entry which is preliminary data.</text>
</comment>
<dbReference type="GO" id="GO:0031408">
    <property type="term" value="P:oxylipin biosynthetic process"/>
    <property type="evidence" value="ECO:0007669"/>
    <property type="project" value="UniProtKB-UniRule"/>
</dbReference>
<keyword evidence="18" id="KW-0732">Signal</keyword>
<feature type="domain" description="Lipoxygenase" evidence="20">
    <location>
        <begin position="232"/>
        <end position="928"/>
    </location>
</feature>
<keyword evidence="11 16" id="KW-0560">Oxidoreductase</keyword>
<dbReference type="InterPro" id="IPR000907">
    <property type="entry name" value="LipOase"/>
</dbReference>
<comment type="pathway">
    <text evidence="17">Lipid metabolism; oxylipin biosynthesis.</text>
</comment>
<dbReference type="PROSITE" id="PS00711">
    <property type="entry name" value="LIPOXYGENASE_1"/>
    <property type="match status" value="1"/>
</dbReference>
<dbReference type="Gene3D" id="3.10.450.60">
    <property type="match status" value="1"/>
</dbReference>
<feature type="signal peptide" evidence="18">
    <location>
        <begin position="1"/>
        <end position="20"/>
    </location>
</feature>
<dbReference type="CDD" id="cd01751">
    <property type="entry name" value="PLAT_LH2"/>
    <property type="match status" value="1"/>
</dbReference>
<dbReference type="InterPro" id="IPR001024">
    <property type="entry name" value="PLAT/LH2_dom"/>
</dbReference>
<reference evidence="21 22" key="1">
    <citation type="journal article" date="2019" name="G3 (Bethesda)">
        <title>Sequencing of a Wild Apple (Malus baccata) Genome Unravels the Differences Between Cultivated and Wild Apple Species Regarding Disease Resistance and Cold Tolerance.</title>
        <authorList>
            <person name="Chen X."/>
        </authorList>
    </citation>
    <scope>NUCLEOTIDE SEQUENCE [LARGE SCALE GENOMIC DNA]</scope>
    <source>
        <strain evidence="22">cv. Shandingzi</strain>
        <tissue evidence="21">Leaves</tissue>
    </source>
</reference>
<keyword evidence="8 17" id="KW-0925">Oxylipin biosynthesis</keyword>
<accession>A0A540KZY8</accession>
<dbReference type="InterPro" id="IPR036392">
    <property type="entry name" value="PLAT/LH2_dom_sf"/>
</dbReference>
<dbReference type="EC" id="1.13.11.-" evidence="17"/>
<keyword evidence="9" id="KW-0276">Fatty acid metabolism</keyword>
<comment type="function">
    <text evidence="17">Plant lipoxygenase may be involved in a number of diverse aspects of plant physiology including growth and development, pest resistance, and senescence or responses to wounding.</text>
</comment>
<dbReference type="Gene3D" id="2.60.60.20">
    <property type="entry name" value="PLAT/LH2 domain"/>
    <property type="match status" value="1"/>
</dbReference>
<evidence type="ECO:0000256" key="7">
    <source>
        <dbReference type="ARBA" id="ARBA00022723"/>
    </source>
</evidence>
<evidence type="ECO:0000256" key="17">
    <source>
        <dbReference type="RuleBase" id="RU003975"/>
    </source>
</evidence>
<comment type="subcellular location">
    <subcellularLocation>
        <location evidence="2">Cytoplasm</location>
    </subcellularLocation>
</comment>
<comment type="caution">
    <text evidence="15">Lacks conserved residue(s) required for the propagation of feature annotation.</text>
</comment>
<evidence type="ECO:0000256" key="1">
    <source>
        <dbReference type="ARBA" id="ARBA00001962"/>
    </source>
</evidence>
<dbReference type="GO" id="GO:0034440">
    <property type="term" value="P:lipid oxidation"/>
    <property type="evidence" value="ECO:0007669"/>
    <property type="project" value="InterPro"/>
</dbReference>
<dbReference type="SUPFAM" id="SSF48484">
    <property type="entry name" value="Lipoxigenase"/>
    <property type="match status" value="1"/>
</dbReference>
<evidence type="ECO:0000256" key="5">
    <source>
        <dbReference type="ARBA" id="ARBA00022490"/>
    </source>
</evidence>
<dbReference type="FunFam" id="1.20.245.10:FF:000002">
    <property type="entry name" value="Lipoxygenase"/>
    <property type="match status" value="1"/>
</dbReference>
<evidence type="ECO:0000256" key="15">
    <source>
        <dbReference type="PROSITE-ProRule" id="PRU00152"/>
    </source>
</evidence>
<dbReference type="PRINTS" id="PR00468">
    <property type="entry name" value="PLTLPOXGNASE"/>
</dbReference>
<dbReference type="Pfam" id="PF00305">
    <property type="entry name" value="Lipoxygenase"/>
    <property type="match status" value="1"/>
</dbReference>
<dbReference type="Gene3D" id="4.10.372.10">
    <property type="entry name" value="Lipoxygenase-1, Domain 3"/>
    <property type="match status" value="1"/>
</dbReference>
<dbReference type="FunFam" id="2.60.60.20:FF:000015">
    <property type="entry name" value="Lipoxygenase"/>
    <property type="match status" value="1"/>
</dbReference>
<evidence type="ECO:0000256" key="13">
    <source>
        <dbReference type="ARBA" id="ARBA00023098"/>
    </source>
</evidence>
<dbReference type="PROSITE" id="PS51393">
    <property type="entry name" value="LIPOXYGENASE_3"/>
    <property type="match status" value="1"/>
</dbReference>
<sequence length="928" mass="105675">MLHVLLKQLSPLSSVVVAAATTNNPDRSTSVNGRPGLLRTTDPMKVFPAGFLCMTGVARSQPLTVVSSAAKPSQTINADHRPKTGEKKLRGTVVLMKKNVLELNNLKASVLDRFDELRGKRVLLQLISSVNCDPENGWQGKVGKPAYLEDWITKITPLTAEETAFDVTFDWDEEIGVPGAFIIRNEHHNEFYLKSLTLQDVPGEGRVHFVCNSWVYPAEKYKKDRVFFANKTYISSDTPVPLQKFREEELKNLRGDDDDEKRELQEWDRVYGYAYYDDLGKPYKGLEYERPTLGGSSDFPYPRRVKIGRQATEKASPMMLPVNIFVYVPRDEKFGHLKTSDAIAYALKSISQIVKPDELATLVASQNEFGSLNDVLKLYEGGIRLPEGLLKSVRDNIPLETIKELFRLDGENFLKFPVPQVIREDKSAWRTDEEFARQMLAGINPVAIRLLKEFPPASKLDRKAYGDQTSLITKENIAHNLKGLSIDEAIDNKKLFILDHHDSIMPYLRRINTTSTKTYASRTLLFLQDDGTLKPLAIELSLPHPNGDQFGCTGKVYTPSSQGVESSIWQLAKAYVAVNDTGYHQLISHWLRTHAVMEPFIIATNRQLSVLHPVHKLLHPHFRDNMNVNALARQVLINASGILETTVFPGKFSMEWSSAMYKNWVFPEQALPIDLTKRGMAVEDSSSSHGMRLLIEDYPYAADGLEIWFAVKTWVKDYCSFYYKTDETVQKDLELQSWWKELREEGHGDKKDESWWPKMQTREELIESCTIIIWIASAYHAAINFGQYPYGGYLPNRPSTSRRFMPEEGTPEYEELKTNREKAFLKTFTPELQTLLSMATIEILSRHTVDEVYLGHRDTTEWTTDADILQASKNFRNKLKEIEECIKRKNKDKRLKNRTGPAKMPYTLLYPSSDPGLTGKGIPNSVSI</sequence>
<keyword evidence="12 16" id="KW-0408">Iron</keyword>
<dbReference type="Gene3D" id="4.10.375.10">
    <property type="entry name" value="Lipoxygenase-1, Domain 2"/>
    <property type="match status" value="1"/>
</dbReference>
<evidence type="ECO:0000259" key="20">
    <source>
        <dbReference type="PROSITE" id="PS51393"/>
    </source>
</evidence>
<evidence type="ECO:0000256" key="9">
    <source>
        <dbReference type="ARBA" id="ARBA00022832"/>
    </source>
</evidence>
<keyword evidence="13" id="KW-0443">Lipid metabolism</keyword>
<dbReference type="STRING" id="106549.A0A540KZY8"/>
<dbReference type="InterPro" id="IPR001246">
    <property type="entry name" value="LipOase_plant"/>
</dbReference>
<dbReference type="InterPro" id="IPR020834">
    <property type="entry name" value="LipOase_CS"/>
</dbReference>
<proteinExistence type="inferred from homology"/>
<dbReference type="FunFam" id="3.10.450.60:FF:000002">
    <property type="entry name" value="Lipoxygenase"/>
    <property type="match status" value="1"/>
</dbReference>
<evidence type="ECO:0000256" key="16">
    <source>
        <dbReference type="RuleBase" id="RU003974"/>
    </source>
</evidence>
<dbReference type="PRINTS" id="PR00087">
    <property type="entry name" value="LIPOXYGENASE"/>
</dbReference>
<dbReference type="AlphaFoldDB" id="A0A540KZY8"/>
<keyword evidence="5" id="KW-0963">Cytoplasm</keyword>
<evidence type="ECO:0000256" key="10">
    <source>
        <dbReference type="ARBA" id="ARBA00022964"/>
    </source>
</evidence>
<feature type="domain" description="PLAT" evidence="19">
    <location>
        <begin position="102"/>
        <end position="229"/>
    </location>
</feature>
<gene>
    <name evidence="21" type="ORF">C1H46_034656</name>
</gene>
<dbReference type="GO" id="GO:0005737">
    <property type="term" value="C:cytoplasm"/>
    <property type="evidence" value="ECO:0007669"/>
    <property type="project" value="UniProtKB-SubCell"/>
</dbReference>
<dbReference type="GO" id="GO:0006633">
    <property type="term" value="P:fatty acid biosynthetic process"/>
    <property type="evidence" value="ECO:0007669"/>
    <property type="project" value="UniProtKB-KW"/>
</dbReference>
<evidence type="ECO:0000256" key="4">
    <source>
        <dbReference type="ARBA" id="ARBA00011245"/>
    </source>
</evidence>
<keyword evidence="7 16" id="KW-0479">Metal-binding</keyword>
<name>A0A540KZY8_MALBA</name>
<dbReference type="PROSITE" id="PS00081">
    <property type="entry name" value="LIPOXYGENASE_2"/>
    <property type="match status" value="1"/>
</dbReference>
<dbReference type="SUPFAM" id="SSF49723">
    <property type="entry name" value="Lipase/lipooxygenase domain (PLAT/LH2 domain)"/>
    <property type="match status" value="1"/>
</dbReference>
<protein>
    <recommendedName>
        <fullName evidence="17">Lipoxygenase</fullName>
        <ecNumber evidence="17">1.13.11.-</ecNumber>
    </recommendedName>
</protein>
<comment type="cofactor">
    <cofactor evidence="1 16">
        <name>Fe cation</name>
        <dbReference type="ChEBI" id="CHEBI:24875"/>
    </cofactor>
</comment>
<organism evidence="21 22">
    <name type="scientific">Malus baccata</name>
    <name type="common">Siberian crab apple</name>
    <name type="synonym">Pyrus baccata</name>
    <dbReference type="NCBI Taxonomy" id="106549"/>
    <lineage>
        <taxon>Eukaryota</taxon>
        <taxon>Viridiplantae</taxon>
        <taxon>Streptophyta</taxon>
        <taxon>Embryophyta</taxon>
        <taxon>Tracheophyta</taxon>
        <taxon>Spermatophyta</taxon>
        <taxon>Magnoliopsida</taxon>
        <taxon>eudicotyledons</taxon>
        <taxon>Gunneridae</taxon>
        <taxon>Pentapetalae</taxon>
        <taxon>rosids</taxon>
        <taxon>fabids</taxon>
        <taxon>Rosales</taxon>
        <taxon>Rosaceae</taxon>
        <taxon>Amygdaloideae</taxon>
        <taxon>Maleae</taxon>
        <taxon>Malus</taxon>
    </lineage>
</organism>
<dbReference type="InterPro" id="IPR020833">
    <property type="entry name" value="LipOase_Fe_BS"/>
</dbReference>